<dbReference type="InterPro" id="IPR021733">
    <property type="entry name" value="DUF3304"/>
</dbReference>
<dbReference type="Proteomes" id="UP000230390">
    <property type="component" value="Unassembled WGS sequence"/>
</dbReference>
<protein>
    <recommendedName>
        <fullName evidence="4">DUF3304 domain-containing protein</fullName>
    </recommendedName>
</protein>
<feature type="region of interest" description="Disordered" evidence="1">
    <location>
        <begin position="161"/>
        <end position="196"/>
    </location>
</feature>
<evidence type="ECO:0000313" key="3">
    <source>
        <dbReference type="Proteomes" id="UP000230390"/>
    </source>
</evidence>
<gene>
    <name evidence="2" type="ORF">CR105_16245</name>
</gene>
<proteinExistence type="predicted"/>
<sequence>MKPHQHPSIRLRRPFSQLVIALVIVLGSSIPLASTALEAKRTVPAGTRLSLALVGYNYTSRYIDTFSVNGQGGGNLYVSSPTSGGGGAVCCVSYVQGRPMGEVTIRWQSGGCTFRAPGPMADGRTHLAHSFFREIRVKVDPRLPDDPQEFEVHFYPDGHVEAAITDGSSSPRLVYSKGREDRSEFPRCPNEKEPKK</sequence>
<evidence type="ECO:0000313" key="2">
    <source>
        <dbReference type="EMBL" id="PIL43898.1"/>
    </source>
</evidence>
<accession>A0A2G8TE35</accession>
<dbReference type="EMBL" id="PDOC01000010">
    <property type="protein sequence ID" value="PIL43898.1"/>
    <property type="molecule type" value="Genomic_DNA"/>
</dbReference>
<evidence type="ECO:0008006" key="4">
    <source>
        <dbReference type="Google" id="ProtNLM"/>
    </source>
</evidence>
<keyword evidence="3" id="KW-1185">Reference proteome</keyword>
<dbReference type="AlphaFoldDB" id="A0A2G8TE35"/>
<evidence type="ECO:0000256" key="1">
    <source>
        <dbReference type="SAM" id="MobiDB-lite"/>
    </source>
</evidence>
<comment type="caution">
    <text evidence="2">The sequence shown here is derived from an EMBL/GenBank/DDBJ whole genome shotgun (WGS) entry which is preliminary data.</text>
</comment>
<name>A0A2G8TE35_9BURK</name>
<dbReference type="RefSeq" id="WP_099790037.1">
    <property type="nucleotide sequence ID" value="NZ_JBHLYV010000012.1"/>
</dbReference>
<feature type="compositionally biased region" description="Basic and acidic residues" evidence="1">
    <location>
        <begin position="177"/>
        <end position="196"/>
    </location>
</feature>
<reference evidence="2 3" key="1">
    <citation type="submission" date="2017-10" db="EMBL/GenBank/DDBJ databases">
        <title>Massilia psychrophilum sp. nov., a novel purple-pigmented bacterium isolated from Tianshan glacier, Xinjiang Municipality, China.</title>
        <authorList>
            <person name="Wang H."/>
        </authorList>
    </citation>
    <scope>NUCLEOTIDE SEQUENCE [LARGE SCALE GENOMIC DNA]</scope>
    <source>
        <strain evidence="2 3">JCM 30074</strain>
    </source>
</reference>
<dbReference type="Pfam" id="PF11745">
    <property type="entry name" value="DUF3304"/>
    <property type="match status" value="1"/>
</dbReference>
<organism evidence="2 3">
    <name type="scientific">Massilia eurypsychrophila</name>
    <dbReference type="NCBI Taxonomy" id="1485217"/>
    <lineage>
        <taxon>Bacteria</taxon>
        <taxon>Pseudomonadati</taxon>
        <taxon>Pseudomonadota</taxon>
        <taxon>Betaproteobacteria</taxon>
        <taxon>Burkholderiales</taxon>
        <taxon>Oxalobacteraceae</taxon>
        <taxon>Telluria group</taxon>
        <taxon>Massilia</taxon>
    </lineage>
</organism>
<dbReference type="OrthoDB" id="5514723at2"/>